<keyword evidence="2" id="KW-0812">Transmembrane</keyword>
<keyword evidence="4" id="KW-1185">Reference proteome</keyword>
<dbReference type="EMBL" id="FP929056">
    <property type="protein sequence ID" value="CBL28426.1"/>
    <property type="molecule type" value="Genomic_DNA"/>
</dbReference>
<dbReference type="RefSeq" id="WP_015556573.1">
    <property type="nucleotide sequence ID" value="NC_021038.1"/>
</dbReference>
<sequence length="101" mass="11458">MTNALGGVLGVQQYVLLFLWGVLLWGVCREVRDFIGMPRRGRARRHRWREAKLPVPAPVWQATRPVGAGGGACRRGKGKRSRIPERKGALRLDVDRSRFRP</sequence>
<keyword evidence="2" id="KW-1133">Transmembrane helix</keyword>
<protein>
    <submittedName>
        <fullName evidence="3">Uncharacterized protein</fullName>
    </submittedName>
</protein>
<gene>
    <name evidence="3" type="ORF">SY1_13190</name>
</gene>
<reference evidence="4" key="1">
    <citation type="submission" date="2010-03" db="EMBL/GenBank/DDBJ databases">
        <title>The genome sequence of Synergistetes sp. SGP1.</title>
        <authorList>
            <consortium name="metaHIT consortium -- http://www.metahit.eu/"/>
            <person name="Pajon A."/>
            <person name="Turner K."/>
            <person name="Parkhill J."/>
            <person name="Wade W."/>
            <person name="Vartoukian S."/>
        </authorList>
    </citation>
    <scope>NUCLEOTIDE SEQUENCE [LARGE SCALE GENOMIC DNA]</scope>
    <source>
        <strain evidence="4">SGP1</strain>
    </source>
</reference>
<evidence type="ECO:0000256" key="2">
    <source>
        <dbReference type="SAM" id="Phobius"/>
    </source>
</evidence>
<name>A0AB94IXF2_9BACT</name>
<organism evidence="3 4">
    <name type="scientific">Fretibacterium fastidiosum</name>
    <dbReference type="NCBI Taxonomy" id="651822"/>
    <lineage>
        <taxon>Bacteria</taxon>
        <taxon>Thermotogati</taxon>
        <taxon>Synergistota</taxon>
        <taxon>Synergistia</taxon>
        <taxon>Synergistales</taxon>
        <taxon>Aminobacteriaceae</taxon>
        <taxon>Fretibacterium</taxon>
    </lineage>
</organism>
<accession>A0AB94IXF2</accession>
<dbReference type="AlphaFoldDB" id="A0AB94IXF2"/>
<keyword evidence="2" id="KW-0472">Membrane</keyword>
<reference evidence="3 4" key="2">
    <citation type="submission" date="2010-03" db="EMBL/GenBank/DDBJ databases">
        <authorList>
            <person name="Pajon A."/>
        </authorList>
    </citation>
    <scope>NUCLEOTIDE SEQUENCE [LARGE SCALE GENOMIC DNA]</scope>
    <source>
        <strain evidence="3 4">SGP1</strain>
    </source>
</reference>
<feature type="transmembrane region" description="Helical" evidence="2">
    <location>
        <begin position="12"/>
        <end position="31"/>
    </location>
</feature>
<dbReference type="KEGG" id="sbr:SY1_13190"/>
<feature type="region of interest" description="Disordered" evidence="1">
    <location>
        <begin position="64"/>
        <end position="101"/>
    </location>
</feature>
<dbReference type="Proteomes" id="UP000008957">
    <property type="component" value="Chromosome"/>
</dbReference>
<proteinExistence type="predicted"/>
<evidence type="ECO:0000313" key="3">
    <source>
        <dbReference type="EMBL" id="CBL28426.1"/>
    </source>
</evidence>
<evidence type="ECO:0000313" key="4">
    <source>
        <dbReference type="Proteomes" id="UP000008957"/>
    </source>
</evidence>
<evidence type="ECO:0000256" key="1">
    <source>
        <dbReference type="SAM" id="MobiDB-lite"/>
    </source>
</evidence>
<feature type="compositionally biased region" description="Basic and acidic residues" evidence="1">
    <location>
        <begin position="82"/>
        <end position="101"/>
    </location>
</feature>